<evidence type="ECO:0000313" key="3">
    <source>
        <dbReference type="Proteomes" id="UP001234989"/>
    </source>
</evidence>
<organism evidence="2 3">
    <name type="scientific">Solanum verrucosum</name>
    <dbReference type="NCBI Taxonomy" id="315347"/>
    <lineage>
        <taxon>Eukaryota</taxon>
        <taxon>Viridiplantae</taxon>
        <taxon>Streptophyta</taxon>
        <taxon>Embryophyta</taxon>
        <taxon>Tracheophyta</taxon>
        <taxon>Spermatophyta</taxon>
        <taxon>Magnoliopsida</taxon>
        <taxon>eudicotyledons</taxon>
        <taxon>Gunneridae</taxon>
        <taxon>Pentapetalae</taxon>
        <taxon>asterids</taxon>
        <taxon>lamiids</taxon>
        <taxon>Solanales</taxon>
        <taxon>Solanaceae</taxon>
        <taxon>Solanoideae</taxon>
        <taxon>Solaneae</taxon>
        <taxon>Solanum</taxon>
    </lineage>
</organism>
<evidence type="ECO:0000313" key="2">
    <source>
        <dbReference type="EMBL" id="WMV50340.1"/>
    </source>
</evidence>
<gene>
    <name evidence="2" type="ORF">MTR67_043725</name>
</gene>
<dbReference type="AlphaFoldDB" id="A0AAF0UQT0"/>
<feature type="region of interest" description="Disordered" evidence="1">
    <location>
        <begin position="1"/>
        <end position="33"/>
    </location>
</feature>
<name>A0AAF0UQT0_SOLVR</name>
<accession>A0AAF0UQT0</accession>
<dbReference type="Proteomes" id="UP001234989">
    <property type="component" value="Chromosome 10"/>
</dbReference>
<proteinExistence type="predicted"/>
<dbReference type="EMBL" id="CP133621">
    <property type="protein sequence ID" value="WMV50340.1"/>
    <property type="molecule type" value="Genomic_DNA"/>
</dbReference>
<keyword evidence="3" id="KW-1185">Reference proteome</keyword>
<evidence type="ECO:0000256" key="1">
    <source>
        <dbReference type="SAM" id="MobiDB-lite"/>
    </source>
</evidence>
<feature type="compositionally biased region" description="Polar residues" evidence="1">
    <location>
        <begin position="11"/>
        <end position="21"/>
    </location>
</feature>
<reference evidence="2" key="1">
    <citation type="submission" date="2023-08" db="EMBL/GenBank/DDBJ databases">
        <title>A de novo genome assembly of Solanum verrucosum Schlechtendal, a Mexican diploid species geographically isolated from the other diploid A-genome species in potato relatives.</title>
        <authorList>
            <person name="Hosaka K."/>
        </authorList>
    </citation>
    <scope>NUCLEOTIDE SEQUENCE</scope>
    <source>
        <tissue evidence="2">Young leaves</tissue>
    </source>
</reference>
<protein>
    <submittedName>
        <fullName evidence="2">Uncharacterized protein</fullName>
    </submittedName>
</protein>
<sequence>MQLENVHGGSMSASRTSSTMGQIVGPHRGLVSR</sequence>